<evidence type="ECO:0000313" key="2">
    <source>
        <dbReference type="Proteomes" id="UP001054945"/>
    </source>
</evidence>
<keyword evidence="2" id="KW-1185">Reference proteome</keyword>
<name>A0AAV4XHW6_CAEEX</name>
<proteinExistence type="predicted"/>
<evidence type="ECO:0000313" key="1">
    <source>
        <dbReference type="EMBL" id="GIY94254.1"/>
    </source>
</evidence>
<gene>
    <name evidence="1" type="ORF">CEXT_99301</name>
</gene>
<accession>A0AAV4XHW6</accession>
<protein>
    <submittedName>
        <fullName evidence="1">Uncharacterized protein</fullName>
    </submittedName>
</protein>
<dbReference type="AlphaFoldDB" id="A0AAV4XHW6"/>
<organism evidence="1 2">
    <name type="scientific">Caerostris extrusa</name>
    <name type="common">Bark spider</name>
    <name type="synonym">Caerostris bankana</name>
    <dbReference type="NCBI Taxonomy" id="172846"/>
    <lineage>
        <taxon>Eukaryota</taxon>
        <taxon>Metazoa</taxon>
        <taxon>Ecdysozoa</taxon>
        <taxon>Arthropoda</taxon>
        <taxon>Chelicerata</taxon>
        <taxon>Arachnida</taxon>
        <taxon>Araneae</taxon>
        <taxon>Araneomorphae</taxon>
        <taxon>Entelegynae</taxon>
        <taxon>Araneoidea</taxon>
        <taxon>Araneidae</taxon>
        <taxon>Caerostris</taxon>
    </lineage>
</organism>
<dbReference type="Proteomes" id="UP001054945">
    <property type="component" value="Unassembled WGS sequence"/>
</dbReference>
<dbReference type="EMBL" id="BPLR01000370">
    <property type="protein sequence ID" value="GIY94254.1"/>
    <property type="molecule type" value="Genomic_DNA"/>
</dbReference>
<sequence>MPPVQRTSSPETQRVPSRHFAAIRGVDLLNTFYRCLGEYMENEVLPALPGALQQKNVLRYFPVGAFPHEEGTWDTNIHGTFFLFFQKWPDFLACSI</sequence>
<reference evidence="1 2" key="1">
    <citation type="submission" date="2021-06" db="EMBL/GenBank/DDBJ databases">
        <title>Caerostris extrusa draft genome.</title>
        <authorList>
            <person name="Kono N."/>
            <person name="Arakawa K."/>
        </authorList>
    </citation>
    <scope>NUCLEOTIDE SEQUENCE [LARGE SCALE GENOMIC DNA]</scope>
</reference>
<comment type="caution">
    <text evidence="1">The sequence shown here is derived from an EMBL/GenBank/DDBJ whole genome shotgun (WGS) entry which is preliminary data.</text>
</comment>